<protein>
    <submittedName>
        <fullName evidence="2">Uncharacterized protein</fullName>
    </submittedName>
</protein>
<feature type="signal peptide" evidence="1">
    <location>
        <begin position="1"/>
        <end position="24"/>
    </location>
</feature>
<feature type="chain" id="PRO_5043004344" evidence="1">
    <location>
        <begin position="25"/>
        <end position="862"/>
    </location>
</feature>
<dbReference type="AlphaFoldDB" id="A0AAQ3LDS8"/>
<name>A0AAQ3LDS8_9BACT</name>
<dbReference type="KEGG" id="puo:RZN69_05710"/>
<dbReference type="SUPFAM" id="SSF101967">
    <property type="entry name" value="Adhesin YadA, collagen-binding domain"/>
    <property type="match status" value="1"/>
</dbReference>
<evidence type="ECO:0000256" key="1">
    <source>
        <dbReference type="SAM" id="SignalP"/>
    </source>
</evidence>
<dbReference type="EMBL" id="CP136920">
    <property type="protein sequence ID" value="WOO42579.1"/>
    <property type="molecule type" value="Genomic_DNA"/>
</dbReference>
<evidence type="ECO:0000313" key="3">
    <source>
        <dbReference type="Proteomes" id="UP001304300"/>
    </source>
</evidence>
<dbReference type="RefSeq" id="WP_317835103.1">
    <property type="nucleotide sequence ID" value="NZ_CP136920.1"/>
</dbReference>
<dbReference type="InterPro" id="IPR052918">
    <property type="entry name" value="Motility_Chemotaxis_Reg"/>
</dbReference>
<gene>
    <name evidence="2" type="ORF">RZN69_05710</name>
</gene>
<reference evidence="2 3" key="1">
    <citation type="submission" date="2023-10" db="EMBL/GenBank/DDBJ databases">
        <title>Rubellicoccus peritrichatus gen. nov., sp. nov., isolated from an algae of coral reef tank.</title>
        <authorList>
            <person name="Luo J."/>
        </authorList>
    </citation>
    <scope>NUCLEOTIDE SEQUENCE [LARGE SCALE GENOMIC DNA]</scope>
    <source>
        <strain evidence="2 3">CR14</strain>
    </source>
</reference>
<keyword evidence="1" id="KW-0732">Signal</keyword>
<accession>A0AAQ3LDS8</accession>
<dbReference type="PANTHER" id="PTHR35580:SF1">
    <property type="entry name" value="PHYTASE-LIKE DOMAIN-CONTAINING PROTEIN"/>
    <property type="match status" value="1"/>
</dbReference>
<proteinExistence type="predicted"/>
<dbReference type="InterPro" id="IPR011049">
    <property type="entry name" value="Serralysin-like_metalloprot_C"/>
</dbReference>
<sequence>MKITNRIFLIAALVSLSGLAPLQAQTDLTVTGDLIVEGAGGATIDHDLQVSGDAIELGVWTTPNPDTTALLIGADTSTTPAKITFSGSATDTYFSWETDGTATTPVELMRLSEDGVFTIFDTASSNTMVLDPSVPSLTANGIDYLAGYGTATKLVDSLGNTVALVDANGNLVFDAGSTVTFDGAVIANGTLVAASSLQVGTSEAVDGDRFEDIIEVSKLLTTPDTSAEDWITNLYGSSVVSIAGVGVDNNNYRYIAGTFHGVLVLGDETLTSAGEEDIFIAKLNASGLVLWAKSYGGSDADVVDAMSVSSTGKFAIGGHFKSSDLDFTGSSLPKAGTDEDVFVARITGSTGDTTWATAFDGSNRDDLVNAISIDTAGEVTVAGAFKSNSFQVGSTSLTKTSPTNSESDIFVAQLDAATGDPHWVKSFASDRYDYAGALATDGTSIFMTGHYRGPSITFDSTTLTSAGNVDFFIACLDITTGITTWAQSFGDNSYEYAEALALDNNGDVIIGGNFASAQLAIGGTTLARSGSYDSFVIRMAGTDGTVVWATSFTCNADDGVTDLSFSNNSEVIVTGYHAYSPNVPLEIVSGEILPSAGSYDIYVAGLDNSDGNANWARSFGSSGDDGPTSIIAAPDDNISLTVSLASAAAFGSRVGLDAALYTVDPVWLQAYSPAVPSQTSLSIYGGAAIGESAIALGAGSIAQGDGSFVWGANNVALGTGSTALGSYTSAGAYLSAAMGQYNIGGFDGANNGDTQWVDLDTLFEIGNGTDEANRSNALTLLKNGQLTLENKYWDDQSPTTVPADSNSSDGNALVVNGHSQFNGNVNTKDLKVAGDADFEGSVTIAKIPAQGGLDMGGFDGSL</sequence>
<dbReference type="Proteomes" id="UP001304300">
    <property type="component" value="Chromosome"/>
</dbReference>
<dbReference type="Gene3D" id="2.150.10.10">
    <property type="entry name" value="Serralysin-like metalloprotease, C-terminal"/>
    <property type="match status" value="1"/>
</dbReference>
<keyword evidence="3" id="KW-1185">Reference proteome</keyword>
<dbReference type="PANTHER" id="PTHR35580">
    <property type="entry name" value="CELL SURFACE GLYCOPROTEIN (S-LAYER PROTEIN)-LIKE PROTEIN"/>
    <property type="match status" value="1"/>
</dbReference>
<organism evidence="2 3">
    <name type="scientific">Rubellicoccus peritrichatus</name>
    <dbReference type="NCBI Taxonomy" id="3080537"/>
    <lineage>
        <taxon>Bacteria</taxon>
        <taxon>Pseudomonadati</taxon>
        <taxon>Verrucomicrobiota</taxon>
        <taxon>Opitutia</taxon>
        <taxon>Puniceicoccales</taxon>
        <taxon>Cerasicoccaceae</taxon>
        <taxon>Rubellicoccus</taxon>
    </lineage>
</organism>
<evidence type="ECO:0000313" key="2">
    <source>
        <dbReference type="EMBL" id="WOO42579.1"/>
    </source>
</evidence>